<protein>
    <submittedName>
        <fullName evidence="5">Beta-N-acetylhexosaminidase</fullName>
        <ecNumber evidence="5">3.2.1.52</ecNumber>
    </submittedName>
</protein>
<dbReference type="PANTHER" id="PTHR30480">
    <property type="entry name" value="BETA-HEXOSAMINIDASE-RELATED"/>
    <property type="match status" value="1"/>
</dbReference>
<dbReference type="InterPro" id="IPR001764">
    <property type="entry name" value="Glyco_hydro_3_N"/>
</dbReference>
<dbReference type="SUPFAM" id="SSF51445">
    <property type="entry name" value="(Trans)glycosidases"/>
    <property type="match status" value="1"/>
</dbReference>
<keyword evidence="2 5" id="KW-0378">Hydrolase</keyword>
<comment type="caution">
    <text evidence="5">The sequence shown here is derived from an EMBL/GenBank/DDBJ whole genome shotgun (WGS) entry which is preliminary data.</text>
</comment>
<dbReference type="NCBIfam" id="NF003740">
    <property type="entry name" value="PRK05337.1"/>
    <property type="match status" value="1"/>
</dbReference>
<dbReference type="RefSeq" id="WP_313833024.1">
    <property type="nucleotide sequence ID" value="NZ_JAQOUE010000001.1"/>
</dbReference>
<dbReference type="InterPro" id="IPR036962">
    <property type="entry name" value="Glyco_hydro_3_N_sf"/>
</dbReference>
<dbReference type="PANTHER" id="PTHR30480:SF16">
    <property type="entry name" value="GLYCOSIDE HYDROLASE FAMILY 3 DOMAIN PROTEIN"/>
    <property type="match status" value="1"/>
</dbReference>
<gene>
    <name evidence="5" type="primary">nagZ</name>
    <name evidence="5" type="ORF">PPG34_09525</name>
</gene>
<evidence type="ECO:0000313" key="5">
    <source>
        <dbReference type="EMBL" id="MDT7042593.1"/>
    </source>
</evidence>
<evidence type="ECO:0000256" key="1">
    <source>
        <dbReference type="ARBA" id="ARBA00005336"/>
    </source>
</evidence>
<dbReference type="PRINTS" id="PR00133">
    <property type="entry name" value="GLHYDRLASE3"/>
</dbReference>
<dbReference type="GO" id="GO:0004563">
    <property type="term" value="F:beta-N-acetylhexosaminidase activity"/>
    <property type="evidence" value="ECO:0007669"/>
    <property type="project" value="UniProtKB-EC"/>
</dbReference>
<comment type="similarity">
    <text evidence="1">Belongs to the glycosyl hydrolase 3 family.</text>
</comment>
<dbReference type="Proteomes" id="UP001250932">
    <property type="component" value="Unassembled WGS sequence"/>
</dbReference>
<evidence type="ECO:0000313" key="6">
    <source>
        <dbReference type="Proteomes" id="UP001250932"/>
    </source>
</evidence>
<evidence type="ECO:0000256" key="2">
    <source>
        <dbReference type="ARBA" id="ARBA00022801"/>
    </source>
</evidence>
<sequence>MTVRDTIGQLLMVGFQGTELSPEFIEWLQEYRPGGVILFSRNLVDAEQVARLTNSLQEHAPNPPLLIAIDQEGGRVSRLPQGFTIFPSAASVAACQSPDVAYGVAEITAKELRAVGINMNMAPVLDVNSNPANPIIGNRAYGDCPEQVCTFGIATMQGLQDHGVIPCGKHFPGHGDTTTDSHKVLPVVTADRARLTAIEFEPFRQAIQQGLPTLMTAHVYYPALDAEAPATLSRTILTDLLRNELGFQGITLTDDMEMRAILDHGSIGEASVRSLQAGADIVLICHQQSRQTEAIQAIEQALDRGELSMDHLKASVDRITALKHTRLSTFQPVDPTLITHTVGIPEHKSFLEKIQRVAARV</sequence>
<dbReference type="Gene3D" id="3.20.20.300">
    <property type="entry name" value="Glycoside hydrolase, family 3, N-terminal domain"/>
    <property type="match status" value="1"/>
</dbReference>
<organism evidence="5 6">
    <name type="scientific">Candidatus Nitronereus thalassa</name>
    <dbReference type="NCBI Taxonomy" id="3020898"/>
    <lineage>
        <taxon>Bacteria</taxon>
        <taxon>Pseudomonadati</taxon>
        <taxon>Nitrospirota</taxon>
        <taxon>Nitrospiria</taxon>
        <taxon>Nitrospirales</taxon>
        <taxon>Nitrospiraceae</taxon>
        <taxon>Candidatus Nitronereus</taxon>
    </lineage>
</organism>
<evidence type="ECO:0000256" key="3">
    <source>
        <dbReference type="ARBA" id="ARBA00023295"/>
    </source>
</evidence>
<keyword evidence="3 5" id="KW-0326">Glycosidase</keyword>
<keyword evidence="6" id="KW-1185">Reference proteome</keyword>
<name>A0ABU3K8F3_9BACT</name>
<dbReference type="InterPro" id="IPR017853">
    <property type="entry name" value="GH"/>
</dbReference>
<dbReference type="InterPro" id="IPR050226">
    <property type="entry name" value="NagZ_Beta-hexosaminidase"/>
</dbReference>
<dbReference type="EC" id="3.2.1.52" evidence="5"/>
<reference evidence="5 6" key="1">
    <citation type="journal article" date="2023" name="ISME J.">
        <title>Cultivation and genomic characterization of novel and ubiquitous marine nitrite-oxidizing bacteria from the Nitrospirales.</title>
        <authorList>
            <person name="Mueller A.J."/>
            <person name="Daebeler A."/>
            <person name="Herbold C.W."/>
            <person name="Kirkegaard R.H."/>
            <person name="Daims H."/>
        </authorList>
    </citation>
    <scope>NUCLEOTIDE SEQUENCE [LARGE SCALE GENOMIC DNA]</scope>
    <source>
        <strain evidence="5 6">EB</strain>
    </source>
</reference>
<proteinExistence type="inferred from homology"/>
<evidence type="ECO:0000259" key="4">
    <source>
        <dbReference type="Pfam" id="PF00933"/>
    </source>
</evidence>
<dbReference type="EMBL" id="JAQOUE010000001">
    <property type="protein sequence ID" value="MDT7042593.1"/>
    <property type="molecule type" value="Genomic_DNA"/>
</dbReference>
<accession>A0ABU3K8F3</accession>
<feature type="domain" description="Glycoside hydrolase family 3 N-terminal" evidence="4">
    <location>
        <begin position="2"/>
        <end position="321"/>
    </location>
</feature>
<dbReference type="Pfam" id="PF00933">
    <property type="entry name" value="Glyco_hydro_3"/>
    <property type="match status" value="1"/>
</dbReference>